<organism evidence="1 2">
    <name type="scientific">Arctium lappa</name>
    <name type="common">Greater burdock</name>
    <name type="synonym">Lappa major</name>
    <dbReference type="NCBI Taxonomy" id="4217"/>
    <lineage>
        <taxon>Eukaryota</taxon>
        <taxon>Viridiplantae</taxon>
        <taxon>Streptophyta</taxon>
        <taxon>Embryophyta</taxon>
        <taxon>Tracheophyta</taxon>
        <taxon>Spermatophyta</taxon>
        <taxon>Magnoliopsida</taxon>
        <taxon>eudicotyledons</taxon>
        <taxon>Gunneridae</taxon>
        <taxon>Pentapetalae</taxon>
        <taxon>asterids</taxon>
        <taxon>campanulids</taxon>
        <taxon>Asterales</taxon>
        <taxon>Asteraceae</taxon>
        <taxon>Carduoideae</taxon>
        <taxon>Cardueae</taxon>
        <taxon>Arctiinae</taxon>
        <taxon>Arctium</taxon>
    </lineage>
</organism>
<reference evidence="2" key="1">
    <citation type="journal article" date="2022" name="Mol. Ecol. Resour.">
        <title>The genomes of chicory, endive, great burdock and yacon provide insights into Asteraceae palaeo-polyploidization history and plant inulin production.</title>
        <authorList>
            <person name="Fan W."/>
            <person name="Wang S."/>
            <person name="Wang H."/>
            <person name="Wang A."/>
            <person name="Jiang F."/>
            <person name="Liu H."/>
            <person name="Zhao H."/>
            <person name="Xu D."/>
            <person name="Zhang Y."/>
        </authorList>
    </citation>
    <scope>NUCLEOTIDE SEQUENCE [LARGE SCALE GENOMIC DNA]</scope>
    <source>
        <strain evidence="2">cv. Niubang</strain>
    </source>
</reference>
<comment type="caution">
    <text evidence="1">The sequence shown here is derived from an EMBL/GenBank/DDBJ whole genome shotgun (WGS) entry which is preliminary data.</text>
</comment>
<evidence type="ECO:0000313" key="2">
    <source>
        <dbReference type="Proteomes" id="UP001055879"/>
    </source>
</evidence>
<reference evidence="1 2" key="2">
    <citation type="journal article" date="2022" name="Mol. Ecol. Resour.">
        <title>The genomes of chicory, endive, great burdock and yacon provide insights into Asteraceae paleo-polyploidization history and plant inulin production.</title>
        <authorList>
            <person name="Fan W."/>
            <person name="Wang S."/>
            <person name="Wang H."/>
            <person name="Wang A."/>
            <person name="Jiang F."/>
            <person name="Liu H."/>
            <person name="Zhao H."/>
            <person name="Xu D."/>
            <person name="Zhang Y."/>
        </authorList>
    </citation>
    <scope>NUCLEOTIDE SEQUENCE [LARGE SCALE GENOMIC DNA]</scope>
    <source>
        <strain evidence="2">cv. Niubang</strain>
    </source>
</reference>
<protein>
    <submittedName>
        <fullName evidence="1">Uncharacterized protein</fullName>
    </submittedName>
</protein>
<evidence type="ECO:0000313" key="1">
    <source>
        <dbReference type="EMBL" id="KAI3677680.1"/>
    </source>
</evidence>
<proteinExistence type="predicted"/>
<name>A0ACB8Y1P8_ARCLA</name>
<keyword evidence="2" id="KW-1185">Reference proteome</keyword>
<dbReference type="EMBL" id="CM042060">
    <property type="protein sequence ID" value="KAI3677680.1"/>
    <property type="molecule type" value="Genomic_DNA"/>
</dbReference>
<dbReference type="Proteomes" id="UP001055879">
    <property type="component" value="Linkage Group LG14"/>
</dbReference>
<sequence>MIMASEKVKIAEAADFSHEDPLSGGTLMSVGLPIKWDEALQPREDSIMNNAVVNVFVINTPCLSPALPVTRHPPRLLQLCCFLHALPFFIDSSNSKKP</sequence>
<gene>
    <name evidence="1" type="ORF">L6452_36946</name>
</gene>
<accession>A0ACB8Y1P8</accession>